<dbReference type="Gene3D" id="1.20.58.320">
    <property type="entry name" value="TPR-like"/>
    <property type="match status" value="1"/>
</dbReference>
<organism evidence="2 3">
    <name type="scientific">Enhygromyxa salina</name>
    <dbReference type="NCBI Taxonomy" id="215803"/>
    <lineage>
        <taxon>Bacteria</taxon>
        <taxon>Pseudomonadati</taxon>
        <taxon>Myxococcota</taxon>
        <taxon>Polyangia</taxon>
        <taxon>Nannocystales</taxon>
        <taxon>Nannocystaceae</taxon>
        <taxon>Enhygromyxa</taxon>
    </lineage>
</organism>
<accession>A0A2S9YWI8</accession>
<dbReference type="Gene3D" id="1.25.40.10">
    <property type="entry name" value="Tetratricopeptide repeat domain"/>
    <property type="match status" value="1"/>
</dbReference>
<dbReference type="Pfam" id="PF06041">
    <property type="entry name" value="DUF924"/>
    <property type="match status" value="1"/>
</dbReference>
<evidence type="ECO:0000313" key="2">
    <source>
        <dbReference type="EMBL" id="PRQ09443.1"/>
    </source>
</evidence>
<name>A0A2S9YWI8_9BACT</name>
<dbReference type="SUPFAM" id="SSF48452">
    <property type="entry name" value="TPR-like"/>
    <property type="match status" value="1"/>
</dbReference>
<feature type="region of interest" description="Disordered" evidence="1">
    <location>
        <begin position="186"/>
        <end position="209"/>
    </location>
</feature>
<gene>
    <name evidence="2" type="ORF">ENSA7_08490</name>
</gene>
<dbReference type="RefSeq" id="WP_181233122.1">
    <property type="nucleotide sequence ID" value="NZ_PVNL01000022.1"/>
</dbReference>
<reference evidence="2 3" key="1">
    <citation type="submission" date="2018-03" db="EMBL/GenBank/DDBJ databases">
        <title>Draft Genome Sequences of the Obligatory Marine Myxobacteria Enhygromyxa salina SWB007.</title>
        <authorList>
            <person name="Poehlein A."/>
            <person name="Moghaddam J.A."/>
            <person name="Harms H."/>
            <person name="Alanjari M."/>
            <person name="Koenig G.M."/>
            <person name="Daniel R."/>
            <person name="Schaeberle T.F."/>
        </authorList>
    </citation>
    <scope>NUCLEOTIDE SEQUENCE [LARGE SCALE GENOMIC DNA]</scope>
    <source>
        <strain evidence="2 3">SWB007</strain>
    </source>
</reference>
<dbReference type="AlphaFoldDB" id="A0A2S9YWI8"/>
<evidence type="ECO:0000313" key="3">
    <source>
        <dbReference type="Proteomes" id="UP000238823"/>
    </source>
</evidence>
<sequence>MTDVDREQIETVLRYWFGELDGPAAIDPSKNKLWWAGDVDTDAEIRARFGELVGQAIDGSLSHWTATARGALALIILLDQFTRNLGRGSARAYVGDAMALAVGEQAIARGLDQQLRPIERAFMYMPMMHAEDVEVARRSVEVFTELSNAVAALGVEGYPDFRSHAITHADIVLKFGRYPHRNELLGRPSTPEEQAFMADGGPNFGQAKR</sequence>
<dbReference type="PANTHER" id="PTHR23004:SF7">
    <property type="entry name" value="DUF924-DOMAIN-CONTAINING PROTEIN"/>
    <property type="match status" value="1"/>
</dbReference>
<dbReference type="Proteomes" id="UP000238823">
    <property type="component" value="Unassembled WGS sequence"/>
</dbReference>
<proteinExistence type="predicted"/>
<protein>
    <recommendedName>
        <fullName evidence="4">Transmembrane protein</fullName>
    </recommendedName>
</protein>
<evidence type="ECO:0008006" key="4">
    <source>
        <dbReference type="Google" id="ProtNLM"/>
    </source>
</evidence>
<comment type="caution">
    <text evidence="2">The sequence shown here is derived from an EMBL/GenBank/DDBJ whole genome shotgun (WGS) entry which is preliminary data.</text>
</comment>
<dbReference type="EMBL" id="PVNL01000022">
    <property type="protein sequence ID" value="PRQ09443.1"/>
    <property type="molecule type" value="Genomic_DNA"/>
</dbReference>
<evidence type="ECO:0000256" key="1">
    <source>
        <dbReference type="SAM" id="MobiDB-lite"/>
    </source>
</evidence>
<dbReference type="PANTHER" id="PTHR23004">
    <property type="entry name" value="DOUBLECORTIN DOMAIN CONTAINING 2"/>
    <property type="match status" value="1"/>
</dbReference>
<dbReference type="InterPro" id="IPR010323">
    <property type="entry name" value="DUF924"/>
</dbReference>
<dbReference type="InterPro" id="IPR011990">
    <property type="entry name" value="TPR-like_helical_dom_sf"/>
</dbReference>